<evidence type="ECO:0008006" key="3">
    <source>
        <dbReference type="Google" id="ProtNLM"/>
    </source>
</evidence>
<sequence>MVLAMLGSKPVLGQARLSIPKGRPIMVDGKFSDREWVDARTLLVRDSIRLYFKQTKEYVYIGIQPLAKEYSSGWIDLFVADEGQGIYNLHASRKLGERRLADGQWEGWKEWWTNEGSWRANYSRPDDIRESDRWKVVQLKDEGWEFQISKRRFSSSQWKIMFDISLMFQEVANIKYPAAVADTTPDAWLQLRL</sequence>
<organism evidence="1 2">
    <name type="scientific">Cesiribacter andamanensis AMV16</name>
    <dbReference type="NCBI Taxonomy" id="1279009"/>
    <lineage>
        <taxon>Bacteria</taxon>
        <taxon>Pseudomonadati</taxon>
        <taxon>Bacteroidota</taxon>
        <taxon>Cytophagia</taxon>
        <taxon>Cytophagales</taxon>
        <taxon>Cesiribacteraceae</taxon>
        <taxon>Cesiribacter</taxon>
    </lineage>
</organism>
<dbReference type="Proteomes" id="UP000011910">
    <property type="component" value="Unassembled WGS sequence"/>
</dbReference>
<name>M7MYA7_9BACT</name>
<proteinExistence type="predicted"/>
<comment type="caution">
    <text evidence="1">The sequence shown here is derived from an EMBL/GenBank/DDBJ whole genome shotgun (WGS) entry which is preliminary data.</text>
</comment>
<keyword evidence="2" id="KW-1185">Reference proteome</keyword>
<dbReference type="eggNOG" id="ENOG5033ARU">
    <property type="taxonomic scope" value="Bacteria"/>
</dbReference>
<dbReference type="AlphaFoldDB" id="M7MYA7"/>
<reference evidence="1 2" key="1">
    <citation type="journal article" date="2013" name="Genome Announc.">
        <title>Draft Genome Sequence of Cesiribacter andamanensis Strain AMV16T, Isolated from a Soil Sample from a Mud Volcano in the Andaman Islands, India.</title>
        <authorList>
            <person name="Shivaji S."/>
            <person name="Ara S."/>
            <person name="Begum Z."/>
            <person name="Srinivas T.N."/>
            <person name="Singh A."/>
            <person name="Kumar Pinnaka A."/>
        </authorList>
    </citation>
    <scope>NUCLEOTIDE SEQUENCE [LARGE SCALE GENOMIC DNA]</scope>
    <source>
        <strain evidence="1 2">AMV16</strain>
    </source>
</reference>
<evidence type="ECO:0000313" key="2">
    <source>
        <dbReference type="Proteomes" id="UP000011910"/>
    </source>
</evidence>
<accession>M7MYA7</accession>
<evidence type="ECO:0000313" key="1">
    <source>
        <dbReference type="EMBL" id="EMR01428.1"/>
    </source>
</evidence>
<dbReference type="EMBL" id="AODQ01000116">
    <property type="protein sequence ID" value="EMR01428.1"/>
    <property type="molecule type" value="Genomic_DNA"/>
</dbReference>
<gene>
    <name evidence="1" type="ORF">ADICEAN_03439</name>
</gene>
<protein>
    <recommendedName>
        <fullName evidence="3">Carbohydrate-binding domain-containing protein</fullName>
    </recommendedName>
</protein>